<organism evidence="1 2">
    <name type="scientific">Cirrhinus molitorella</name>
    <name type="common">mud carp</name>
    <dbReference type="NCBI Taxonomy" id="172907"/>
    <lineage>
        <taxon>Eukaryota</taxon>
        <taxon>Metazoa</taxon>
        <taxon>Chordata</taxon>
        <taxon>Craniata</taxon>
        <taxon>Vertebrata</taxon>
        <taxon>Euteleostomi</taxon>
        <taxon>Actinopterygii</taxon>
        <taxon>Neopterygii</taxon>
        <taxon>Teleostei</taxon>
        <taxon>Ostariophysi</taxon>
        <taxon>Cypriniformes</taxon>
        <taxon>Cyprinidae</taxon>
        <taxon>Labeoninae</taxon>
        <taxon>Labeonini</taxon>
        <taxon>Cirrhinus</taxon>
    </lineage>
</organism>
<comment type="caution">
    <text evidence="1">The sequence shown here is derived from an EMBL/GenBank/DDBJ whole genome shotgun (WGS) entry which is preliminary data.</text>
</comment>
<dbReference type="EMBL" id="JAYMGO010000001">
    <property type="protein sequence ID" value="KAL1282941.1"/>
    <property type="molecule type" value="Genomic_DNA"/>
</dbReference>
<dbReference type="Proteomes" id="UP001558613">
    <property type="component" value="Unassembled WGS sequence"/>
</dbReference>
<name>A0ABR3P167_9TELE</name>
<sequence length="132" mass="14709">MHLCIGADVKSFSAHIHAIFLRSSQSGDTWQTIEHPIATGSGKPLLVCERCTESISGIIWAWTSCNVTNILQMITRSKLSLSVCILHHSTQKREKLAFPLAFHHENTSEAHITRTPTQSCLSLCSFINVVFF</sequence>
<accession>A0ABR3P167</accession>
<gene>
    <name evidence="1" type="ORF">QQF64_001744</name>
</gene>
<reference evidence="1 2" key="1">
    <citation type="submission" date="2023-09" db="EMBL/GenBank/DDBJ databases">
        <authorList>
            <person name="Wang M."/>
        </authorList>
    </citation>
    <scope>NUCLEOTIDE SEQUENCE [LARGE SCALE GENOMIC DNA]</scope>
    <source>
        <strain evidence="1">GT-2023</strain>
        <tissue evidence="1">Liver</tissue>
    </source>
</reference>
<evidence type="ECO:0000313" key="2">
    <source>
        <dbReference type="Proteomes" id="UP001558613"/>
    </source>
</evidence>
<proteinExistence type="predicted"/>
<protein>
    <submittedName>
        <fullName evidence="1">Uncharacterized protein</fullName>
    </submittedName>
</protein>
<evidence type="ECO:0000313" key="1">
    <source>
        <dbReference type="EMBL" id="KAL1282941.1"/>
    </source>
</evidence>
<keyword evidence="2" id="KW-1185">Reference proteome</keyword>